<name>A0A0F5IQJ9_9BACT</name>
<reference evidence="2 3" key="1">
    <citation type="submission" date="2013-04" db="EMBL/GenBank/DDBJ databases">
        <title>The Genome Sequence of Parabacteroides gordonii DSM 23371.</title>
        <authorList>
            <consortium name="The Broad Institute Genomics Platform"/>
            <person name="Earl A."/>
            <person name="Ward D."/>
            <person name="Feldgarden M."/>
            <person name="Gevers D."/>
            <person name="Martens E."/>
            <person name="Sakamoto M."/>
            <person name="Benno Y."/>
            <person name="Suzuki N."/>
            <person name="Matsunaga N."/>
            <person name="Koshihara K."/>
            <person name="Seki M."/>
            <person name="Komiya H."/>
            <person name="Walker B."/>
            <person name="Young S."/>
            <person name="Zeng Q."/>
            <person name="Gargeya S."/>
            <person name="Fitzgerald M."/>
            <person name="Haas B."/>
            <person name="Abouelleil A."/>
            <person name="Allen A.W."/>
            <person name="Alvarado L."/>
            <person name="Arachchi H.M."/>
            <person name="Berlin A.M."/>
            <person name="Chapman S.B."/>
            <person name="Gainer-Dewar J."/>
            <person name="Goldberg J."/>
            <person name="Griggs A."/>
            <person name="Gujja S."/>
            <person name="Hansen M."/>
            <person name="Howarth C."/>
            <person name="Imamovic A."/>
            <person name="Ireland A."/>
            <person name="Larimer J."/>
            <person name="McCowan C."/>
            <person name="Murphy C."/>
            <person name="Pearson M."/>
            <person name="Poon T.W."/>
            <person name="Priest M."/>
            <person name="Roberts A."/>
            <person name="Saif S."/>
            <person name="Shea T."/>
            <person name="Sisk P."/>
            <person name="Sykes S."/>
            <person name="Wortman J."/>
            <person name="Nusbaum C."/>
            <person name="Birren B."/>
        </authorList>
    </citation>
    <scope>NUCLEOTIDE SEQUENCE [LARGE SCALE GENOMIC DNA]</scope>
    <source>
        <strain evidence="2 3">MS-1</strain>
    </source>
</reference>
<evidence type="ECO:0000313" key="2">
    <source>
        <dbReference type="EMBL" id="KKB47407.1"/>
    </source>
</evidence>
<dbReference type="PATRIC" id="fig|1203610.3.peg.5158"/>
<dbReference type="RefSeq" id="WP_028728689.1">
    <property type="nucleotide sequence ID" value="NZ_AUAE01000035.1"/>
</dbReference>
<dbReference type="AlphaFoldDB" id="A0A0F5IQJ9"/>
<gene>
    <name evidence="2" type="ORF">HMPREF1536_05051</name>
</gene>
<organism evidence="2 3">
    <name type="scientific">Parabacteroides gordonii MS-1 = DSM 23371</name>
    <dbReference type="NCBI Taxonomy" id="1203610"/>
    <lineage>
        <taxon>Bacteria</taxon>
        <taxon>Pseudomonadati</taxon>
        <taxon>Bacteroidota</taxon>
        <taxon>Bacteroidia</taxon>
        <taxon>Bacteroidales</taxon>
        <taxon>Tannerellaceae</taxon>
        <taxon>Parabacteroides</taxon>
    </lineage>
</organism>
<dbReference type="Proteomes" id="UP000033035">
    <property type="component" value="Unassembled WGS sequence"/>
</dbReference>
<feature type="compositionally biased region" description="Basic and acidic residues" evidence="1">
    <location>
        <begin position="279"/>
        <end position="294"/>
    </location>
</feature>
<keyword evidence="3" id="KW-1185">Reference proteome</keyword>
<evidence type="ECO:0000256" key="1">
    <source>
        <dbReference type="SAM" id="MobiDB-lite"/>
    </source>
</evidence>
<comment type="caution">
    <text evidence="2">The sequence shown here is derived from an EMBL/GenBank/DDBJ whole genome shotgun (WGS) entry which is preliminary data.</text>
</comment>
<sequence>MEVELRKSEVPALAELKDLCRHECTAERCADAVREFGWSLEHVPEDMKTPEMCRRALAVSAELGYGHLALLHHIPFAEVCMEAIRDWYGEGRADLYEVASAIRPEVFDGKMADFLVAEDGRCLSLLPVHLQTPERAAKAVEVSGASALLSDRVKPGLKTPELWRKCAEHSWMSFVMIPWRERSPEACLTAYLNYPGMIHAHPHVVPQPVDSYCNVYSLCRLMEQMTGGKFTYGQMADFYGGKPMAVKCIEVPDGFLKDREVTFDRQKETFRIAPLSQRQEQKERQEPERNDAPKRRNGMKI</sequence>
<dbReference type="EMBL" id="AQHW01000029">
    <property type="protein sequence ID" value="KKB47407.1"/>
    <property type="molecule type" value="Genomic_DNA"/>
</dbReference>
<accession>A0A0F5IQJ9</accession>
<evidence type="ECO:0008006" key="4">
    <source>
        <dbReference type="Google" id="ProtNLM"/>
    </source>
</evidence>
<dbReference type="STRING" id="1203610.HMPREF1536_05051"/>
<proteinExistence type="predicted"/>
<feature type="region of interest" description="Disordered" evidence="1">
    <location>
        <begin position="273"/>
        <end position="301"/>
    </location>
</feature>
<dbReference type="HOGENOM" id="CLU_066628_0_0_10"/>
<protein>
    <recommendedName>
        <fullName evidence="4">DUF4116 domain-containing protein</fullName>
    </recommendedName>
</protein>
<evidence type="ECO:0000313" key="3">
    <source>
        <dbReference type="Proteomes" id="UP000033035"/>
    </source>
</evidence>